<dbReference type="Gene3D" id="3.20.20.450">
    <property type="entry name" value="EAL domain"/>
    <property type="match status" value="1"/>
</dbReference>
<keyword evidence="2" id="KW-0472">Membrane</keyword>
<dbReference type="NCBIfam" id="TIGR00254">
    <property type="entry name" value="GGDEF"/>
    <property type="match status" value="1"/>
</dbReference>
<dbReference type="SUPFAM" id="SSF52172">
    <property type="entry name" value="CheY-like"/>
    <property type="match status" value="1"/>
</dbReference>
<evidence type="ECO:0000259" key="3">
    <source>
        <dbReference type="PROSITE" id="PS50110"/>
    </source>
</evidence>
<dbReference type="PANTHER" id="PTHR33121:SF71">
    <property type="entry name" value="OXYGEN SENSOR PROTEIN DOSP"/>
    <property type="match status" value="1"/>
</dbReference>
<dbReference type="Proteomes" id="UP001596037">
    <property type="component" value="Unassembled WGS sequence"/>
</dbReference>
<dbReference type="SUPFAM" id="SSF141868">
    <property type="entry name" value="EAL domain-like"/>
    <property type="match status" value="1"/>
</dbReference>
<dbReference type="Pfam" id="PF00072">
    <property type="entry name" value="Response_reg"/>
    <property type="match status" value="1"/>
</dbReference>
<dbReference type="InterPro" id="IPR000160">
    <property type="entry name" value="GGDEF_dom"/>
</dbReference>
<dbReference type="InterPro" id="IPR001789">
    <property type="entry name" value="Sig_transdc_resp-reg_receiver"/>
</dbReference>
<dbReference type="RefSeq" id="WP_376851592.1">
    <property type="nucleotide sequence ID" value="NZ_JBHSMF010000009.1"/>
</dbReference>
<feature type="domain" description="EAL" evidence="4">
    <location>
        <begin position="534"/>
        <end position="788"/>
    </location>
</feature>
<dbReference type="InterPro" id="IPR001633">
    <property type="entry name" value="EAL_dom"/>
</dbReference>
<feature type="domain" description="GGDEF" evidence="5">
    <location>
        <begin position="233"/>
        <end position="365"/>
    </location>
</feature>
<organism evidence="6 7">
    <name type="scientific">Caenimonas terrae</name>
    <dbReference type="NCBI Taxonomy" id="696074"/>
    <lineage>
        <taxon>Bacteria</taxon>
        <taxon>Pseudomonadati</taxon>
        <taxon>Pseudomonadota</taxon>
        <taxon>Betaproteobacteria</taxon>
        <taxon>Burkholderiales</taxon>
        <taxon>Comamonadaceae</taxon>
        <taxon>Caenimonas</taxon>
    </lineage>
</organism>
<feature type="transmembrane region" description="Helical" evidence="2">
    <location>
        <begin position="158"/>
        <end position="176"/>
    </location>
</feature>
<dbReference type="Pfam" id="PF00563">
    <property type="entry name" value="EAL"/>
    <property type="match status" value="1"/>
</dbReference>
<accession>A0ABW0NJV3</accession>
<dbReference type="EMBL" id="JBHSMF010000009">
    <property type="protein sequence ID" value="MFC5499367.1"/>
    <property type="molecule type" value="Genomic_DNA"/>
</dbReference>
<dbReference type="SUPFAM" id="SSF55073">
    <property type="entry name" value="Nucleotide cyclase"/>
    <property type="match status" value="1"/>
</dbReference>
<dbReference type="PROSITE" id="PS50883">
    <property type="entry name" value="EAL"/>
    <property type="match status" value="1"/>
</dbReference>
<dbReference type="SMART" id="SM00448">
    <property type="entry name" value="REC"/>
    <property type="match status" value="1"/>
</dbReference>
<sequence length="805" mass="86726">MMHARGLFGRGEKPRRVMKYWLVNAALHLLVWSLLAAVVRGGEGNAVAAAVLIALSAAGLAGTFVLARFGYARGVQPGLLAWLQAWPVILSVAAAYAIVPEVRAALLPLPVVAVMFCSFGMTRPQGARVAVAVTLVLGLAMLALSLRNPAVFVPAHELFHFGILAGMLAATAFLTGEFQKLRARLHEQKEEMQLALGKISLIATLDELTDLPNRRHMKEIIANEVERNLSVGKSLCLVLIDIDFFKNINDSYGHNVGDQVLRAFADRAAAALRTSDVIARWGGEEFLLLLPATDEAAADLVLRRLREQVNGLRVDGLPDALTITFSAGMAWLTPGISVNEAITQADRAMYRSKQQGRNASRVFNAQVDGDVTPPAYAETTQLNLLASTPAPDLSDVAILVVEDDDLQREVMLVLLQELGARHPLFAHDGHSALVQLANAARPVQVVITDLNMPGMDGIEFIRQLGESRAAVSIVLMSAVNNTVLKGVEKVAQAHGLALLGVLPKPVRRRDLARVLAAFTAAPQPAPGKGVATFEQFSAEELQQALANREFEPFFQPKVSLQTGTIKGYEALARWRRPGLGIISPGSFIGVMEQSALIDELTYVMLDKSVAACSQWQSLGLDYGVSINVSVLTLSQPDCAQRVLRIVKDHGVDPSLVTIEMTESSTDATGLKTVLANLSRLRINGFGLSIDDYGTGYSSMDRLARIAFTELKIDQSFVAEAQTNASAMAIMQSSVSVAKVLHLVSVAEGVETKAQWDLVRGTGCELAQGYFISRPVEACAVPGMALEWLTRIQAGDVQTMDILIDG</sequence>
<dbReference type="Gene3D" id="3.30.70.270">
    <property type="match status" value="1"/>
</dbReference>
<protein>
    <submittedName>
        <fullName evidence="6">EAL domain-containing protein</fullName>
    </submittedName>
</protein>
<dbReference type="InterPro" id="IPR029787">
    <property type="entry name" value="Nucleotide_cyclase"/>
</dbReference>
<comment type="caution">
    <text evidence="6">The sequence shown here is derived from an EMBL/GenBank/DDBJ whole genome shotgun (WGS) entry which is preliminary data.</text>
</comment>
<keyword evidence="7" id="KW-1185">Reference proteome</keyword>
<dbReference type="Pfam" id="PF00990">
    <property type="entry name" value="GGDEF"/>
    <property type="match status" value="1"/>
</dbReference>
<dbReference type="CDD" id="cd01949">
    <property type="entry name" value="GGDEF"/>
    <property type="match status" value="1"/>
</dbReference>
<dbReference type="Gene3D" id="3.40.50.2300">
    <property type="match status" value="1"/>
</dbReference>
<dbReference type="InterPro" id="IPR043128">
    <property type="entry name" value="Rev_trsase/Diguanyl_cyclase"/>
</dbReference>
<dbReference type="InterPro" id="IPR011006">
    <property type="entry name" value="CheY-like_superfamily"/>
</dbReference>
<proteinExistence type="predicted"/>
<dbReference type="SMART" id="SM00267">
    <property type="entry name" value="GGDEF"/>
    <property type="match status" value="1"/>
</dbReference>
<feature type="transmembrane region" description="Helical" evidence="2">
    <location>
        <begin position="79"/>
        <end position="99"/>
    </location>
</feature>
<feature type="transmembrane region" description="Helical" evidence="2">
    <location>
        <begin position="21"/>
        <end position="40"/>
    </location>
</feature>
<feature type="transmembrane region" description="Helical" evidence="2">
    <location>
        <begin position="46"/>
        <end position="67"/>
    </location>
</feature>
<dbReference type="PANTHER" id="PTHR33121">
    <property type="entry name" value="CYCLIC DI-GMP PHOSPHODIESTERASE PDEF"/>
    <property type="match status" value="1"/>
</dbReference>
<evidence type="ECO:0000313" key="7">
    <source>
        <dbReference type="Proteomes" id="UP001596037"/>
    </source>
</evidence>
<keyword evidence="2" id="KW-1133">Transmembrane helix</keyword>
<dbReference type="PROSITE" id="PS50110">
    <property type="entry name" value="RESPONSE_REGULATORY"/>
    <property type="match status" value="1"/>
</dbReference>
<evidence type="ECO:0000256" key="2">
    <source>
        <dbReference type="SAM" id="Phobius"/>
    </source>
</evidence>
<keyword evidence="2" id="KW-0812">Transmembrane</keyword>
<keyword evidence="1" id="KW-0597">Phosphoprotein</keyword>
<reference evidence="7" key="1">
    <citation type="journal article" date="2019" name="Int. J. Syst. Evol. Microbiol.">
        <title>The Global Catalogue of Microorganisms (GCM) 10K type strain sequencing project: providing services to taxonomists for standard genome sequencing and annotation.</title>
        <authorList>
            <consortium name="The Broad Institute Genomics Platform"/>
            <consortium name="The Broad Institute Genome Sequencing Center for Infectious Disease"/>
            <person name="Wu L."/>
            <person name="Ma J."/>
        </authorList>
    </citation>
    <scope>NUCLEOTIDE SEQUENCE [LARGE SCALE GENOMIC DNA]</scope>
    <source>
        <strain evidence="7">CCUG 57401</strain>
    </source>
</reference>
<feature type="transmembrane region" description="Helical" evidence="2">
    <location>
        <begin position="129"/>
        <end position="146"/>
    </location>
</feature>
<evidence type="ECO:0000259" key="4">
    <source>
        <dbReference type="PROSITE" id="PS50883"/>
    </source>
</evidence>
<dbReference type="CDD" id="cd01948">
    <property type="entry name" value="EAL"/>
    <property type="match status" value="1"/>
</dbReference>
<dbReference type="SMART" id="SM00052">
    <property type="entry name" value="EAL"/>
    <property type="match status" value="1"/>
</dbReference>
<evidence type="ECO:0000259" key="5">
    <source>
        <dbReference type="PROSITE" id="PS50887"/>
    </source>
</evidence>
<feature type="domain" description="Response regulatory" evidence="3">
    <location>
        <begin position="397"/>
        <end position="519"/>
    </location>
</feature>
<dbReference type="PROSITE" id="PS50887">
    <property type="entry name" value="GGDEF"/>
    <property type="match status" value="1"/>
</dbReference>
<evidence type="ECO:0000256" key="1">
    <source>
        <dbReference type="PROSITE-ProRule" id="PRU00169"/>
    </source>
</evidence>
<feature type="modified residue" description="4-aspartylphosphate" evidence="1">
    <location>
        <position position="449"/>
    </location>
</feature>
<dbReference type="InterPro" id="IPR035919">
    <property type="entry name" value="EAL_sf"/>
</dbReference>
<name>A0ABW0NJV3_9BURK</name>
<dbReference type="InterPro" id="IPR050706">
    <property type="entry name" value="Cyclic-di-GMP_PDE-like"/>
</dbReference>
<gene>
    <name evidence="6" type="ORF">ACFPOE_17615</name>
</gene>
<evidence type="ECO:0000313" key="6">
    <source>
        <dbReference type="EMBL" id="MFC5499367.1"/>
    </source>
</evidence>